<dbReference type="AlphaFoldDB" id="A0A250VS67"/>
<feature type="transmembrane region" description="Helical" evidence="4">
    <location>
        <begin position="216"/>
        <end position="239"/>
    </location>
</feature>
<feature type="transmembrane region" description="Helical" evidence="4">
    <location>
        <begin position="177"/>
        <end position="195"/>
    </location>
</feature>
<keyword evidence="2" id="KW-0804">Transcription</keyword>
<protein>
    <recommendedName>
        <fullName evidence="7">Zinc-finger domain-containing protein</fullName>
    </recommendedName>
</protein>
<keyword evidence="4" id="KW-1133">Transmembrane helix</keyword>
<proteinExistence type="predicted"/>
<evidence type="ECO:0000313" key="5">
    <source>
        <dbReference type="EMBL" id="GAX56991.1"/>
    </source>
</evidence>
<dbReference type="STRING" id="1963.AQJ27_22155"/>
<keyword evidence="6" id="KW-1185">Reference proteome</keyword>
<organism evidence="5 6">
    <name type="scientific">Streptomyces olivochromogenes</name>
    <dbReference type="NCBI Taxonomy" id="1963"/>
    <lineage>
        <taxon>Bacteria</taxon>
        <taxon>Bacillati</taxon>
        <taxon>Actinomycetota</taxon>
        <taxon>Actinomycetes</taxon>
        <taxon>Kitasatosporales</taxon>
        <taxon>Streptomycetaceae</taxon>
        <taxon>Streptomyces</taxon>
    </lineage>
</organism>
<name>A0A250VS67_STROL</name>
<sequence>MSGGDDEAIGGDRRDTGGGGEDMSGLDEDMAAGRSASGAGAGDADRTASGADGSPDGRWHADAEDLRAYARGELAPPRLWSVDTHLVACAPCREALATVSDPVVLDAGWERLDAELDAPRPRLLESLLVRIGVADHTARLLAATPVLRRSWLAAVALVLLMAVVATDAGRVAASPTLFLALAPLLPLAGVALSYGPVLDPTYEMAVVSPLHGFRLLMIRTVAVLTTGLVLNGLATLALPAYGLRALAWLLPALALTGTGLALTARWGPVLPPCLVGGAWVTLLMVAHAKADGGTLAPFTALGQGIAGAVAVLAAGLLYLVRDRFDFSPSHAFFADHTDFSDRSAA</sequence>
<comment type="caution">
    <text evidence="5">The sequence shown here is derived from an EMBL/GenBank/DDBJ whole genome shotgun (WGS) entry which is preliminary data.</text>
</comment>
<gene>
    <name evidence="5" type="ORF">SO3561_08561</name>
</gene>
<evidence type="ECO:0000256" key="1">
    <source>
        <dbReference type="ARBA" id="ARBA00023015"/>
    </source>
</evidence>
<evidence type="ECO:0008006" key="7">
    <source>
        <dbReference type="Google" id="ProtNLM"/>
    </source>
</evidence>
<keyword evidence="4" id="KW-0472">Membrane</keyword>
<evidence type="ECO:0000256" key="3">
    <source>
        <dbReference type="SAM" id="MobiDB-lite"/>
    </source>
</evidence>
<feature type="transmembrane region" description="Helical" evidence="4">
    <location>
        <begin position="300"/>
        <end position="320"/>
    </location>
</feature>
<keyword evidence="4" id="KW-0812">Transmembrane</keyword>
<reference evidence="6" key="1">
    <citation type="submission" date="2017-05" db="EMBL/GenBank/DDBJ databases">
        <title>Streptomyces olivochromogenes NBRC 3561 whole genome shotgun sequence.</title>
        <authorList>
            <person name="Dohra H."/>
            <person name="Kodani S."/>
        </authorList>
    </citation>
    <scope>NUCLEOTIDE SEQUENCE [LARGE SCALE GENOMIC DNA]</scope>
    <source>
        <strain evidence="6">NBRC 3561</strain>
    </source>
</reference>
<evidence type="ECO:0000256" key="4">
    <source>
        <dbReference type="SAM" id="Phobius"/>
    </source>
</evidence>
<evidence type="ECO:0000256" key="2">
    <source>
        <dbReference type="ARBA" id="ARBA00023163"/>
    </source>
</evidence>
<dbReference type="RefSeq" id="WP_235613883.1">
    <property type="nucleotide sequence ID" value="NZ_BDQI01000031.1"/>
</dbReference>
<keyword evidence="1" id="KW-0805">Transcription regulation</keyword>
<dbReference type="Gene3D" id="1.10.10.1320">
    <property type="entry name" value="Anti-sigma factor, zinc-finger domain"/>
    <property type="match status" value="1"/>
</dbReference>
<feature type="transmembrane region" description="Helical" evidence="4">
    <location>
        <begin position="245"/>
        <end position="262"/>
    </location>
</feature>
<evidence type="ECO:0000313" key="6">
    <source>
        <dbReference type="Proteomes" id="UP000217446"/>
    </source>
</evidence>
<dbReference type="Proteomes" id="UP000217446">
    <property type="component" value="Unassembled WGS sequence"/>
</dbReference>
<dbReference type="EMBL" id="BDQI01000031">
    <property type="protein sequence ID" value="GAX56991.1"/>
    <property type="molecule type" value="Genomic_DNA"/>
</dbReference>
<dbReference type="InterPro" id="IPR041916">
    <property type="entry name" value="Anti_sigma_zinc_sf"/>
</dbReference>
<feature type="region of interest" description="Disordered" evidence="3">
    <location>
        <begin position="1"/>
        <end position="59"/>
    </location>
</feature>
<accession>A0A250VS67</accession>
<feature type="transmembrane region" description="Helical" evidence="4">
    <location>
        <begin position="146"/>
        <end position="165"/>
    </location>
</feature>